<organism evidence="12 13">
    <name type="scientific">Crassostrea virginica</name>
    <name type="common">Eastern oyster</name>
    <dbReference type="NCBI Taxonomy" id="6565"/>
    <lineage>
        <taxon>Eukaryota</taxon>
        <taxon>Metazoa</taxon>
        <taxon>Spiralia</taxon>
        <taxon>Lophotrochozoa</taxon>
        <taxon>Mollusca</taxon>
        <taxon>Bivalvia</taxon>
        <taxon>Autobranchia</taxon>
        <taxon>Pteriomorphia</taxon>
        <taxon>Ostreida</taxon>
        <taxon>Ostreoidea</taxon>
        <taxon>Ostreidae</taxon>
        <taxon>Crassostrea</taxon>
    </lineage>
</organism>
<keyword evidence="4" id="KW-0677">Repeat</keyword>
<dbReference type="InterPro" id="IPR022683">
    <property type="entry name" value="Calpain_III"/>
</dbReference>
<dbReference type="InterPro" id="IPR038765">
    <property type="entry name" value="Papain-like_cys_pep_sf"/>
</dbReference>
<dbReference type="CDD" id="cd00044">
    <property type="entry name" value="CysPc"/>
    <property type="match status" value="1"/>
</dbReference>
<feature type="active site" evidence="8 9">
    <location>
        <position position="261"/>
    </location>
</feature>
<dbReference type="FunFam" id="3.90.70.10:FF:000001">
    <property type="entry name" value="Calpain-1 catalytic subunit"/>
    <property type="match status" value="1"/>
</dbReference>
<dbReference type="GO" id="GO:0005737">
    <property type="term" value="C:cytoplasm"/>
    <property type="evidence" value="ECO:0007669"/>
    <property type="project" value="TreeGrafter"/>
</dbReference>
<comment type="similarity">
    <text evidence="1">Belongs to the peptidase C2 family.</text>
</comment>
<evidence type="ECO:0000256" key="2">
    <source>
        <dbReference type="ARBA" id="ARBA00022670"/>
    </source>
</evidence>
<dbReference type="AlphaFoldDB" id="A0A8B8DY21"/>
<reference evidence="13" key="1">
    <citation type="submission" date="2025-08" db="UniProtKB">
        <authorList>
            <consortium name="RefSeq"/>
        </authorList>
    </citation>
    <scope>IDENTIFICATION</scope>
    <source>
        <tissue evidence="13">Whole sample</tissue>
    </source>
</reference>
<evidence type="ECO:0000256" key="4">
    <source>
        <dbReference type="ARBA" id="ARBA00022737"/>
    </source>
</evidence>
<dbReference type="InterPro" id="IPR018247">
    <property type="entry name" value="EF_Hand_1_Ca_BS"/>
</dbReference>
<keyword evidence="6 9" id="KW-0788">Thiol protease</keyword>
<evidence type="ECO:0000256" key="8">
    <source>
        <dbReference type="PIRSR" id="PIRSR622684-1"/>
    </source>
</evidence>
<dbReference type="GeneID" id="111130040"/>
<keyword evidence="5 9" id="KW-0378">Hydrolase</keyword>
<dbReference type="PANTHER" id="PTHR10183:SF433">
    <property type="entry name" value="CALPAIN-A-RELATED"/>
    <property type="match status" value="1"/>
</dbReference>
<dbReference type="GO" id="GO:0004198">
    <property type="term" value="F:calcium-dependent cysteine-type endopeptidase activity"/>
    <property type="evidence" value="ECO:0007669"/>
    <property type="project" value="InterPro"/>
</dbReference>
<dbReference type="SUPFAM" id="SSF49758">
    <property type="entry name" value="Calpain large subunit, middle domain (domain III)"/>
    <property type="match status" value="1"/>
</dbReference>
<dbReference type="SUPFAM" id="SSF54001">
    <property type="entry name" value="Cysteine proteinases"/>
    <property type="match status" value="1"/>
</dbReference>
<dbReference type="InterPro" id="IPR022682">
    <property type="entry name" value="Calpain_domain_III"/>
</dbReference>
<dbReference type="Proteomes" id="UP000694844">
    <property type="component" value="Chromosome 4"/>
</dbReference>
<dbReference type="PRINTS" id="PR00704">
    <property type="entry name" value="CALPAIN"/>
</dbReference>
<dbReference type="InterPro" id="IPR000169">
    <property type="entry name" value="Pept_cys_AS"/>
</dbReference>
<evidence type="ECO:0000256" key="9">
    <source>
        <dbReference type="PROSITE-ProRule" id="PRU00239"/>
    </source>
</evidence>
<dbReference type="CDD" id="cd00214">
    <property type="entry name" value="Calpain_III"/>
    <property type="match status" value="1"/>
</dbReference>
<dbReference type="Gene3D" id="1.10.238.10">
    <property type="entry name" value="EF-hand"/>
    <property type="match status" value="1"/>
</dbReference>
<keyword evidence="7" id="KW-0106">Calcium</keyword>
<evidence type="ECO:0000259" key="11">
    <source>
        <dbReference type="PROSITE" id="PS50222"/>
    </source>
</evidence>
<name>A0A8B8DY21_CRAVI</name>
<dbReference type="PROSITE" id="PS50222">
    <property type="entry name" value="EF_HAND_2"/>
    <property type="match status" value="1"/>
</dbReference>
<dbReference type="PROSITE" id="PS00139">
    <property type="entry name" value="THIOL_PROTEASE_CYS"/>
    <property type="match status" value="1"/>
</dbReference>
<gene>
    <name evidence="13" type="primary">LOC111130040</name>
</gene>
<evidence type="ECO:0000256" key="3">
    <source>
        <dbReference type="ARBA" id="ARBA00022723"/>
    </source>
</evidence>
<dbReference type="Pfam" id="PF00648">
    <property type="entry name" value="Peptidase_C2"/>
    <property type="match status" value="1"/>
</dbReference>
<dbReference type="SMART" id="SM00720">
    <property type="entry name" value="calpain_III"/>
    <property type="match status" value="1"/>
</dbReference>
<dbReference type="InterPro" id="IPR001300">
    <property type="entry name" value="Peptidase_C2_calpain_cat"/>
</dbReference>
<keyword evidence="2 9" id="KW-0645">Protease</keyword>
<dbReference type="InterPro" id="IPR002048">
    <property type="entry name" value="EF_hand_dom"/>
</dbReference>
<evidence type="ECO:0000256" key="5">
    <source>
        <dbReference type="ARBA" id="ARBA00022801"/>
    </source>
</evidence>
<keyword evidence="12" id="KW-1185">Reference proteome</keyword>
<dbReference type="RefSeq" id="XP_022332389.1">
    <property type="nucleotide sequence ID" value="XM_022476681.1"/>
</dbReference>
<dbReference type="OrthoDB" id="424753at2759"/>
<dbReference type="InterPro" id="IPR036213">
    <property type="entry name" value="Calpain_III_sf"/>
</dbReference>
<dbReference type="PANTHER" id="PTHR10183">
    <property type="entry name" value="CALPAIN"/>
    <property type="match status" value="1"/>
</dbReference>
<evidence type="ECO:0000256" key="1">
    <source>
        <dbReference type="ARBA" id="ARBA00007623"/>
    </source>
</evidence>
<evidence type="ECO:0000259" key="10">
    <source>
        <dbReference type="PROSITE" id="PS50203"/>
    </source>
</evidence>
<dbReference type="Gene3D" id="3.90.70.10">
    <property type="entry name" value="Cysteine proteinases"/>
    <property type="match status" value="1"/>
</dbReference>
<evidence type="ECO:0000256" key="7">
    <source>
        <dbReference type="ARBA" id="ARBA00022837"/>
    </source>
</evidence>
<accession>A0A8B8DY21</accession>
<proteinExistence type="inferred from homology"/>
<evidence type="ECO:0000313" key="13">
    <source>
        <dbReference type="RefSeq" id="XP_022332389.1"/>
    </source>
</evidence>
<dbReference type="SMART" id="SM00054">
    <property type="entry name" value="EFh"/>
    <property type="match status" value="2"/>
</dbReference>
<feature type="domain" description="Calpain catalytic" evidence="10">
    <location>
        <begin position="50"/>
        <end position="349"/>
    </location>
</feature>
<dbReference type="InterPro" id="IPR033883">
    <property type="entry name" value="C2_III"/>
</dbReference>
<protein>
    <submittedName>
        <fullName evidence="13">Calpain-B-like isoform X21</fullName>
    </submittedName>
</protein>
<dbReference type="GO" id="GO:0006508">
    <property type="term" value="P:proteolysis"/>
    <property type="evidence" value="ECO:0007669"/>
    <property type="project" value="UniProtKB-KW"/>
</dbReference>
<dbReference type="FunFam" id="2.60.120.380:FF:000001">
    <property type="entry name" value="Calpain-1 catalytic subunit"/>
    <property type="match status" value="1"/>
</dbReference>
<dbReference type="PROSITE" id="PS50203">
    <property type="entry name" value="CALPAIN_CAT"/>
    <property type="match status" value="1"/>
</dbReference>
<feature type="active site" evidence="8 9">
    <location>
        <position position="105"/>
    </location>
</feature>
<evidence type="ECO:0000256" key="6">
    <source>
        <dbReference type="ARBA" id="ARBA00022807"/>
    </source>
</evidence>
<dbReference type="CDD" id="cd16196">
    <property type="entry name" value="EFh_PEF_CalpA_B"/>
    <property type="match status" value="1"/>
</dbReference>
<evidence type="ECO:0000313" key="12">
    <source>
        <dbReference type="Proteomes" id="UP000694844"/>
    </source>
</evidence>
<dbReference type="PROSITE" id="PS00018">
    <property type="entry name" value="EF_HAND_1"/>
    <property type="match status" value="1"/>
</dbReference>
<dbReference type="SUPFAM" id="SSF47473">
    <property type="entry name" value="EF-hand"/>
    <property type="match status" value="1"/>
</dbReference>
<keyword evidence="3" id="KW-0479">Metal-binding</keyword>
<dbReference type="Pfam" id="PF01067">
    <property type="entry name" value="Calpain_III"/>
    <property type="match status" value="1"/>
</dbReference>
<dbReference type="GO" id="GO:0005509">
    <property type="term" value="F:calcium ion binding"/>
    <property type="evidence" value="ECO:0007669"/>
    <property type="project" value="InterPro"/>
</dbReference>
<dbReference type="InterPro" id="IPR011992">
    <property type="entry name" value="EF-hand-dom_pair"/>
</dbReference>
<dbReference type="SMART" id="SM00230">
    <property type="entry name" value="CysPc"/>
    <property type="match status" value="1"/>
</dbReference>
<feature type="domain" description="EF-hand" evidence="11">
    <location>
        <begin position="670"/>
        <end position="705"/>
    </location>
</feature>
<dbReference type="Gene3D" id="2.60.120.380">
    <property type="match status" value="1"/>
</dbReference>
<sequence>MSEGYSYYSSRCRYTVGGRHSRRGDKDLISGIRKQNYEEIKEQLLNEEALFEDPEFPAEDSSIFYSREPPRAFEWKRPHEICDNPVFIADGASRFDVQQGELGDCWLLAAIASLTVNQRLFAKVVPPDQSFEDGYCGLFRFHFWRQGEWVEVVVDDRLPTYYGQLTFMHSVDKNEFWSALLEKAYAKLEGSYESLKGGSTCEAMVDFTGGVSEFFDLRKAPPNLFSIMLKASQRGSLMGCSIDADPNQLEARLSNGLVMGHAYSITSVLLMDIETPSMSGKIPMVRVRNPWGNEAEWKGRWSDQSREWSLIPDSQKESMGLTFDDDGEFWMSFDDFSKNFEKLEICNLGPDSLEEDELDGKKRWEGHTENGEWIPRVNAGGCRNYLDTFWTNPQYRVTLTDPDDDDDDDLCTMLVGVLQKDRRKKRKEGLDMLTIGYVIYKLGDENHGPLDVKFFKYNASCAKSPSFINLREVCGRHKLSPGTYVIIPSTFEPHQNGDYLLRIFTEKANETNELDEETGIIEEQVSEPCMKVIGVYNVVNRGVYSPFNDYTQNADYTRRILVPTVASAPPSVGRQEVKKVPGYREIPPPTDEEQEQEQALKASFRRVAGDDMEIDAYELRDILNAVFTKEGSVEFVFDGFSLDTTRSMVAMHDGDLSGKLGFDEFKVLWADLRRWKGVFKEYDRDRSGNLSSYELRSALHASGFRLSNRTFSALVMRYSSKNGNIEFGDFILCAIRMKTMLASFRNIDVDNSGHAAFDLDTFIQTVMYS</sequence>
<dbReference type="InterPro" id="IPR022684">
    <property type="entry name" value="Calpain_cysteine_protease"/>
</dbReference>
<feature type="active site" evidence="8 9">
    <location>
        <position position="289"/>
    </location>
</feature>